<evidence type="ECO:0000259" key="4">
    <source>
        <dbReference type="Pfam" id="PF10374"/>
    </source>
</evidence>
<feature type="region of interest" description="Disordered" evidence="2">
    <location>
        <begin position="960"/>
        <end position="979"/>
    </location>
</feature>
<dbReference type="AlphaFoldDB" id="A0A498ISH8"/>
<dbReference type="InterPro" id="IPR011990">
    <property type="entry name" value="TPR-like_helical_dom_sf"/>
</dbReference>
<gene>
    <name evidence="5" type="ORF">DVH24_017242</name>
</gene>
<dbReference type="STRING" id="3750.A0A498ISH8"/>
<dbReference type="Pfam" id="PF10374">
    <property type="entry name" value="EST1"/>
    <property type="match status" value="1"/>
</dbReference>
<organism evidence="5 6">
    <name type="scientific">Malus domestica</name>
    <name type="common">Apple</name>
    <name type="synonym">Pyrus malus</name>
    <dbReference type="NCBI Taxonomy" id="3750"/>
    <lineage>
        <taxon>Eukaryota</taxon>
        <taxon>Viridiplantae</taxon>
        <taxon>Streptophyta</taxon>
        <taxon>Embryophyta</taxon>
        <taxon>Tracheophyta</taxon>
        <taxon>Spermatophyta</taxon>
        <taxon>Magnoliopsida</taxon>
        <taxon>eudicotyledons</taxon>
        <taxon>Gunneridae</taxon>
        <taxon>Pentapetalae</taxon>
        <taxon>rosids</taxon>
        <taxon>fabids</taxon>
        <taxon>Rosales</taxon>
        <taxon>Rosaceae</taxon>
        <taxon>Amygdaloideae</taxon>
        <taxon>Maleae</taxon>
        <taxon>Malus</taxon>
    </lineage>
</organism>
<dbReference type="InterPro" id="IPR045153">
    <property type="entry name" value="Est1/Ebs1-like"/>
</dbReference>
<evidence type="ECO:0008006" key="7">
    <source>
        <dbReference type="Google" id="ProtNLM"/>
    </source>
</evidence>
<dbReference type="Gene3D" id="1.25.40.10">
    <property type="entry name" value="Tetratricopeptide repeat domain"/>
    <property type="match status" value="1"/>
</dbReference>
<keyword evidence="6" id="KW-1185">Reference proteome</keyword>
<proteinExistence type="predicted"/>
<dbReference type="Proteomes" id="UP000290289">
    <property type="component" value="Chromosome 10"/>
</dbReference>
<evidence type="ECO:0000313" key="6">
    <source>
        <dbReference type="Proteomes" id="UP000290289"/>
    </source>
</evidence>
<dbReference type="GO" id="GO:0005697">
    <property type="term" value="C:telomerase holoenzyme complex"/>
    <property type="evidence" value="ECO:0007669"/>
    <property type="project" value="TreeGrafter"/>
</dbReference>
<comment type="caution">
    <text evidence="5">The sequence shown here is derived from an EMBL/GenBank/DDBJ whole genome shotgun (WGS) entry which is preliminary data.</text>
</comment>
<dbReference type="EMBL" id="RDQH01000336">
    <property type="protein sequence ID" value="RXH86189.1"/>
    <property type="molecule type" value="Genomic_DNA"/>
</dbReference>
<dbReference type="InterPro" id="IPR018834">
    <property type="entry name" value="DNA/RNA-bd_Est1-type"/>
</dbReference>
<evidence type="ECO:0000256" key="2">
    <source>
        <dbReference type="SAM" id="MobiDB-lite"/>
    </source>
</evidence>
<dbReference type="PANTHER" id="PTHR15696:SF0">
    <property type="entry name" value="TELOMERASE-BINDING PROTEIN EST1A"/>
    <property type="match status" value="1"/>
</dbReference>
<accession>A0A498ISH8</accession>
<dbReference type="GO" id="GO:0042162">
    <property type="term" value="F:telomeric DNA binding"/>
    <property type="evidence" value="ECO:0007669"/>
    <property type="project" value="TreeGrafter"/>
</dbReference>
<feature type="domain" description="Telomerase activating protein Est1-like N-terminal" evidence="4">
    <location>
        <begin position="70"/>
        <end position="184"/>
    </location>
</feature>
<dbReference type="FunFam" id="1.25.40.10:FF:000225">
    <property type="entry name" value="Protein SMG7"/>
    <property type="match status" value="1"/>
</dbReference>
<dbReference type="GO" id="GO:0070034">
    <property type="term" value="F:telomerase RNA binding"/>
    <property type="evidence" value="ECO:0007669"/>
    <property type="project" value="TreeGrafter"/>
</dbReference>
<evidence type="ECO:0000256" key="1">
    <source>
        <dbReference type="ARBA" id="ARBA00022737"/>
    </source>
</evidence>
<dbReference type="GO" id="GO:0000184">
    <property type="term" value="P:nuclear-transcribed mRNA catabolic process, nonsense-mediated decay"/>
    <property type="evidence" value="ECO:0007669"/>
    <property type="project" value="TreeGrafter"/>
</dbReference>
<dbReference type="Pfam" id="PF10373">
    <property type="entry name" value="EST1_DNA_bind"/>
    <property type="match status" value="1"/>
</dbReference>
<dbReference type="SUPFAM" id="SSF48452">
    <property type="entry name" value="TPR-like"/>
    <property type="match status" value="1"/>
</dbReference>
<keyword evidence="1" id="KW-0677">Repeat</keyword>
<protein>
    <recommendedName>
        <fullName evidence="7">DNA/RNA-binding domain-containing protein</fullName>
    </recommendedName>
</protein>
<dbReference type="PANTHER" id="PTHR15696">
    <property type="entry name" value="SMG-7 SUPPRESSOR WITH MORPHOLOGICAL EFFECT ON GENITALIA PROTEIN 7"/>
    <property type="match status" value="1"/>
</dbReference>
<sequence>MKAISPLPLKDQGDRPKFLIEVATKENRLWGVVHSKGLLNSEVQDLYCEVRSGYENLIVSDHEQLEFQDIEYSLWKLHYKHIDEFRKRLKGSSVNAESKNMVVLRNDIHIEGFKLFLSEAIEFYQNMIGKISKRKRLPEESVINRKGGGDLTFAEHKKMQKCQFLCHRFLVCLGDLARYREQYEKPDVQTRNWSVAATHYLEAAATWSDSGNPHNQLAVLATYIGDEFLALYHCIRSLAVKEPFPDARGNLILLFERSRSSHVYSPSSEAHFNFLNPSERTSVQTISQSSDDTKLWSLIIGMLSFFHIKSSVDEFPCAFASTMREFDALMALDDTELKAALEPYQRMDSVRRGPFRALQVVSVLVFTVQNLIKTPEIKGFTDKIDIQQKELTQLALTAAFIFMGRFVERCSEAGAVETCPLLPAVLVFVEWLVVVLDGAEMYGVDEKCRSAMSYFFGAFIDLLKQFNLNEDEAKYPEGTPLWEDYELRGFAPVDSVHASLDFSYHPEHIDNYDSGIDCRAQRIIKAAIKIADRSTGSQKWIVYDKSRRKFSKVYMAESNEYADGKELGGFESNNPDGKLKMPSLHIHKPLKECKKQMIAGENLSSNGHSVDAEEEEVILFRPLTRHNSAPLKISSTLKDPYPTKDMVDQSVPSDECLRRATSLLIAQNQAKTDPLSFHADITNFRRNMPFKQQEPSVKEQPFLETPITAGPPSLNAWVLDGGNLNSNKEKSTSKISKRGSSLSPIEEIASEYLDVLSINENEYSVSSHEISSTHSSSSTYTTPVPSAPLLPDDAVWFDGGTESSFSDCKSSAGISMTDNLCDANATYSQAGSYANWTATQVLPDYSSGILNFMDKYPPWHRMTSSEWLRQYRESLNLGHHAWPNSLYPPSNPGNLYDYDASRLNHFNRWGHHAASNPPMQMNNLPSNPPFPGYQRPIPYGCGAVTDVRKEQQPLLQYLKEKETKLQHDPAARGPSYMDD</sequence>
<reference evidence="5 6" key="1">
    <citation type="submission" date="2018-10" db="EMBL/GenBank/DDBJ databases">
        <title>A high-quality apple genome assembly.</title>
        <authorList>
            <person name="Hu J."/>
        </authorList>
    </citation>
    <scope>NUCLEOTIDE SEQUENCE [LARGE SCALE GENOMIC DNA]</scope>
    <source>
        <strain evidence="6">cv. HFTH1</strain>
        <tissue evidence="5">Young leaf</tissue>
    </source>
</reference>
<dbReference type="InterPro" id="IPR019458">
    <property type="entry name" value="Est1-like_N"/>
</dbReference>
<evidence type="ECO:0000313" key="5">
    <source>
        <dbReference type="EMBL" id="RXH86189.1"/>
    </source>
</evidence>
<feature type="domain" description="DNA/RNA-binding" evidence="3">
    <location>
        <begin position="196"/>
        <end position="494"/>
    </location>
</feature>
<name>A0A498ISH8_MALDO</name>
<feature type="compositionally biased region" description="Basic and acidic residues" evidence="2">
    <location>
        <begin position="960"/>
        <end position="970"/>
    </location>
</feature>
<evidence type="ECO:0000259" key="3">
    <source>
        <dbReference type="Pfam" id="PF10373"/>
    </source>
</evidence>